<dbReference type="Proteomes" id="UP001281656">
    <property type="component" value="Unassembled WGS sequence"/>
</dbReference>
<feature type="compositionally biased region" description="Polar residues" evidence="1">
    <location>
        <begin position="69"/>
        <end position="82"/>
    </location>
</feature>
<keyword evidence="3" id="KW-1185">Reference proteome</keyword>
<protein>
    <recommendedName>
        <fullName evidence="4">Zn-finger domain-containing protein</fullName>
    </recommendedName>
</protein>
<dbReference type="EMBL" id="JARUJP010000014">
    <property type="protein sequence ID" value="MDW8801930.1"/>
    <property type="molecule type" value="Genomic_DNA"/>
</dbReference>
<feature type="region of interest" description="Disordered" evidence="1">
    <location>
        <begin position="64"/>
        <end position="118"/>
    </location>
</feature>
<reference evidence="2 3" key="1">
    <citation type="submission" date="2023-04" db="EMBL/GenBank/DDBJ databases">
        <title>Clostridium tannerae sp. nov., isolated from the fecal material of an alpaca.</title>
        <authorList>
            <person name="Miller S."/>
            <person name="Hendry M."/>
            <person name="King J."/>
            <person name="Sankaranarayanan K."/>
            <person name="Lawson P.A."/>
        </authorList>
    </citation>
    <scope>NUCLEOTIDE SEQUENCE [LARGE SCALE GENOMIC DNA]</scope>
    <source>
        <strain evidence="2 3">A1-XYC3</strain>
    </source>
</reference>
<name>A0ABU4JUV3_9CLOT</name>
<feature type="compositionally biased region" description="Acidic residues" evidence="1">
    <location>
        <begin position="96"/>
        <end position="118"/>
    </location>
</feature>
<dbReference type="RefSeq" id="WP_261670159.1">
    <property type="nucleotide sequence ID" value="NZ_JARUJP010000014.1"/>
</dbReference>
<evidence type="ECO:0000313" key="3">
    <source>
        <dbReference type="Proteomes" id="UP001281656"/>
    </source>
</evidence>
<organism evidence="2 3">
    <name type="scientific">Clostridium tanneri</name>
    <dbReference type="NCBI Taxonomy" id="3037988"/>
    <lineage>
        <taxon>Bacteria</taxon>
        <taxon>Bacillati</taxon>
        <taxon>Bacillota</taxon>
        <taxon>Clostridia</taxon>
        <taxon>Eubacteriales</taxon>
        <taxon>Clostridiaceae</taxon>
        <taxon>Clostridium</taxon>
    </lineage>
</organism>
<evidence type="ECO:0000256" key="1">
    <source>
        <dbReference type="SAM" id="MobiDB-lite"/>
    </source>
</evidence>
<comment type="caution">
    <text evidence="2">The sequence shown here is derived from an EMBL/GenBank/DDBJ whole genome shotgun (WGS) entry which is preliminary data.</text>
</comment>
<sequence length="170" mass="19755">MNRDYCIFKASKKCDNCGECEICDLNRSKKCNNCGKCMQLEGYDIKSIKIDEIIEDEEEVKEYEKEITNDSNSKITSENHYQFSEGDSESGRGEVSDDAEETAYIDDDYVNSDYDEYTYDDTDDIDENLVFIDDVEGLSEILEDDGRLSELTYEEFPGVLRFKTEKDFRK</sequence>
<evidence type="ECO:0008006" key="4">
    <source>
        <dbReference type="Google" id="ProtNLM"/>
    </source>
</evidence>
<proteinExistence type="predicted"/>
<gene>
    <name evidence="2" type="ORF">P8V03_12305</name>
</gene>
<accession>A0ABU4JUV3</accession>
<evidence type="ECO:0000313" key="2">
    <source>
        <dbReference type="EMBL" id="MDW8801930.1"/>
    </source>
</evidence>